<reference evidence="1" key="1">
    <citation type="submission" date="2023-07" db="EMBL/GenBank/DDBJ databases">
        <title>Genome content predicts the carbon catabolic preferences of heterotrophic bacteria.</title>
        <authorList>
            <person name="Gralka M."/>
        </authorList>
    </citation>
    <scope>NUCLEOTIDE SEQUENCE</scope>
    <source>
        <strain evidence="1">I3M17_2</strain>
    </source>
</reference>
<protein>
    <submittedName>
        <fullName evidence="1">Methyltransferase</fullName>
    </submittedName>
</protein>
<feature type="non-terminal residue" evidence="1">
    <location>
        <position position="1"/>
    </location>
</feature>
<accession>A0AAW7XCE5</accession>
<keyword evidence="1" id="KW-0808">Transferase</keyword>
<dbReference type="GO" id="GO:0008168">
    <property type="term" value="F:methyltransferase activity"/>
    <property type="evidence" value="ECO:0007669"/>
    <property type="project" value="UniProtKB-KW"/>
</dbReference>
<evidence type="ECO:0000313" key="1">
    <source>
        <dbReference type="EMBL" id="MDO6425327.1"/>
    </source>
</evidence>
<dbReference type="Proteomes" id="UP001169760">
    <property type="component" value="Unassembled WGS sequence"/>
</dbReference>
<evidence type="ECO:0000313" key="2">
    <source>
        <dbReference type="Proteomes" id="UP001169760"/>
    </source>
</evidence>
<feature type="non-terminal residue" evidence="1">
    <location>
        <position position="77"/>
    </location>
</feature>
<dbReference type="EMBL" id="JAUOPB010000633">
    <property type="protein sequence ID" value="MDO6425327.1"/>
    <property type="molecule type" value="Genomic_DNA"/>
</dbReference>
<keyword evidence="1" id="KW-0489">Methyltransferase</keyword>
<dbReference type="AlphaFoldDB" id="A0AAW7XCE5"/>
<sequence>EQHSAEYRQMPIQRKARLLQIRLPVSDPGLRTWQGYTVGQLNIQALPGVFSSSNLDPGTAFLLHTLEDTRLALPTFS</sequence>
<dbReference type="RefSeq" id="WP_303494833.1">
    <property type="nucleotide sequence ID" value="NZ_JAUOPB010000633.1"/>
</dbReference>
<proteinExistence type="predicted"/>
<dbReference type="GO" id="GO:0032259">
    <property type="term" value="P:methylation"/>
    <property type="evidence" value="ECO:0007669"/>
    <property type="project" value="UniProtKB-KW"/>
</dbReference>
<gene>
    <name evidence="1" type="ORF">Q4521_22840</name>
</gene>
<organism evidence="1 2">
    <name type="scientific">Saccharophagus degradans</name>
    <dbReference type="NCBI Taxonomy" id="86304"/>
    <lineage>
        <taxon>Bacteria</taxon>
        <taxon>Pseudomonadati</taxon>
        <taxon>Pseudomonadota</taxon>
        <taxon>Gammaproteobacteria</taxon>
        <taxon>Cellvibrionales</taxon>
        <taxon>Cellvibrionaceae</taxon>
        <taxon>Saccharophagus</taxon>
    </lineage>
</organism>
<comment type="caution">
    <text evidence="1">The sequence shown here is derived from an EMBL/GenBank/DDBJ whole genome shotgun (WGS) entry which is preliminary data.</text>
</comment>
<name>A0AAW7XCE5_9GAMM</name>